<accession>A0A967B0C0</accession>
<dbReference type="Proteomes" id="UP000744769">
    <property type="component" value="Unassembled WGS sequence"/>
</dbReference>
<dbReference type="Gene3D" id="2.70.70.10">
    <property type="entry name" value="Glucose Permease (Domain IIA)"/>
    <property type="match status" value="1"/>
</dbReference>
<dbReference type="RefSeq" id="WP_166197108.1">
    <property type="nucleotide sequence ID" value="NZ_JAAOIV010000008.1"/>
</dbReference>
<reference evidence="4" key="1">
    <citation type="submission" date="2020-03" db="EMBL/GenBank/DDBJ databases">
        <title>Draft sequencing of Calidifontibacter sp. DB0510.</title>
        <authorList>
            <person name="Kim D.-U."/>
        </authorList>
    </citation>
    <scope>NUCLEOTIDE SEQUENCE</scope>
    <source>
        <strain evidence="4">DB0510</strain>
    </source>
</reference>
<dbReference type="SUPFAM" id="SSF51261">
    <property type="entry name" value="Duplicated hybrid motif"/>
    <property type="match status" value="1"/>
</dbReference>
<dbReference type="PANTHER" id="PTHR21666">
    <property type="entry name" value="PEPTIDASE-RELATED"/>
    <property type="match status" value="1"/>
</dbReference>
<gene>
    <name evidence="4" type="ORF">G9U51_11710</name>
</gene>
<dbReference type="CDD" id="cd12797">
    <property type="entry name" value="M23_peptidase"/>
    <property type="match status" value="1"/>
</dbReference>
<dbReference type="EMBL" id="JAAOIV010000008">
    <property type="protein sequence ID" value="NHN56444.1"/>
    <property type="molecule type" value="Genomic_DNA"/>
</dbReference>
<evidence type="ECO:0000259" key="3">
    <source>
        <dbReference type="Pfam" id="PF01551"/>
    </source>
</evidence>
<evidence type="ECO:0000256" key="2">
    <source>
        <dbReference type="SAM" id="SignalP"/>
    </source>
</evidence>
<keyword evidence="5" id="KW-1185">Reference proteome</keyword>
<feature type="signal peptide" evidence="2">
    <location>
        <begin position="1"/>
        <end position="30"/>
    </location>
</feature>
<name>A0A967B0C0_9MICO</name>
<evidence type="ECO:0000313" key="4">
    <source>
        <dbReference type="EMBL" id="NHN56444.1"/>
    </source>
</evidence>
<evidence type="ECO:0000256" key="1">
    <source>
        <dbReference type="SAM" id="Coils"/>
    </source>
</evidence>
<dbReference type="PANTHER" id="PTHR21666:SF270">
    <property type="entry name" value="MUREIN HYDROLASE ACTIVATOR ENVC"/>
    <property type="match status" value="1"/>
</dbReference>
<keyword evidence="2" id="KW-0732">Signal</keyword>
<evidence type="ECO:0000313" key="5">
    <source>
        <dbReference type="Proteomes" id="UP000744769"/>
    </source>
</evidence>
<organism evidence="4 5">
    <name type="scientific">Metallococcus carri</name>
    <dbReference type="NCBI Taxonomy" id="1656884"/>
    <lineage>
        <taxon>Bacteria</taxon>
        <taxon>Bacillati</taxon>
        <taxon>Actinomycetota</taxon>
        <taxon>Actinomycetes</taxon>
        <taxon>Micrococcales</taxon>
        <taxon>Dermacoccaceae</taxon>
        <taxon>Metallococcus</taxon>
    </lineage>
</organism>
<dbReference type="Pfam" id="PF01551">
    <property type="entry name" value="Peptidase_M23"/>
    <property type="match status" value="1"/>
</dbReference>
<protein>
    <submittedName>
        <fullName evidence="4">Peptidoglycan DD-metalloendopeptidase family protein</fullName>
    </submittedName>
</protein>
<comment type="caution">
    <text evidence="4">The sequence shown here is derived from an EMBL/GenBank/DDBJ whole genome shotgun (WGS) entry which is preliminary data.</text>
</comment>
<sequence>MRRTWRTRGRRAVILAATVTLAASTMTAHADDPDAQKKKVDGQITATQADLEMVSGQLQTAIKNLAATDKKVGLANADLVKKQGLLKTAQNHSLDMAAQLKTAQGDEAKAKGQLTTINAQQNRTKKLVGGIAAQSYMTGGLGKFDLTLQILMSKQDPSTQMSLADVVLRRQNGVLTDLAGQQARAKATTNRLSAATRRVAGLKIQADNAVTAAATARNNAQKAKTALEKLRKVQDAQRKKLQQAKQQDLKDLAFQKAESVRLGKILVARAAARAKAARDAAARKAMAATTAPRVMPAGANTFLTPPGPLSSIGSGFGMRVNPVLKVPMWHYGDDFPYACRTPVYAAAAGEVVEASSDSVAGVYITIDHGFVKGVNLATMYEHLDSQVVRSGRVSKGQLIGYSGTTGRSTGCHLHFATLVNGQYVDPRGWIS</sequence>
<dbReference type="InterPro" id="IPR050570">
    <property type="entry name" value="Cell_wall_metabolism_enzyme"/>
</dbReference>
<feature type="coiled-coil region" evidence="1">
    <location>
        <begin position="213"/>
        <end position="247"/>
    </location>
</feature>
<dbReference type="AlphaFoldDB" id="A0A967B0C0"/>
<dbReference type="InterPro" id="IPR011055">
    <property type="entry name" value="Dup_hybrid_motif"/>
</dbReference>
<dbReference type="InterPro" id="IPR016047">
    <property type="entry name" value="M23ase_b-sheet_dom"/>
</dbReference>
<feature type="chain" id="PRO_5037408355" evidence="2">
    <location>
        <begin position="31"/>
        <end position="431"/>
    </location>
</feature>
<proteinExistence type="predicted"/>
<feature type="domain" description="M23ase beta-sheet core" evidence="3">
    <location>
        <begin position="330"/>
        <end position="426"/>
    </location>
</feature>
<keyword evidence="1" id="KW-0175">Coiled coil</keyword>
<dbReference type="GO" id="GO:0004222">
    <property type="term" value="F:metalloendopeptidase activity"/>
    <property type="evidence" value="ECO:0007669"/>
    <property type="project" value="TreeGrafter"/>
</dbReference>